<evidence type="ECO:0000256" key="2">
    <source>
        <dbReference type="SAM" id="SignalP"/>
    </source>
</evidence>
<evidence type="ECO:0000313" key="4">
    <source>
        <dbReference type="EMBL" id="SQD77060.1"/>
    </source>
</evidence>
<dbReference type="RefSeq" id="WP_112712515.1">
    <property type="nucleotide sequence ID" value="NZ_LS483250.1"/>
</dbReference>
<feature type="chain" id="PRO_5016387494" evidence="2">
    <location>
        <begin position="28"/>
        <end position="201"/>
    </location>
</feature>
<gene>
    <name evidence="4" type="ORF">MORIYA_0582</name>
</gene>
<keyword evidence="5" id="KW-1185">Reference proteome</keyword>
<dbReference type="NCBIfam" id="TIGR03146">
    <property type="entry name" value="cyt_nit_nrfB"/>
    <property type="match status" value="1"/>
</dbReference>
<dbReference type="Gene3D" id="1.10.287.3080">
    <property type="match status" value="1"/>
</dbReference>
<dbReference type="Pfam" id="PF22678">
    <property type="entry name" value="Cytochrom_c_NrfB-like"/>
    <property type="match status" value="1"/>
</dbReference>
<feature type="signal peptide" evidence="2">
    <location>
        <begin position="1"/>
        <end position="27"/>
    </location>
</feature>
<feature type="domain" description="Cytochrome c-type protein NrfB-like" evidence="3">
    <location>
        <begin position="86"/>
        <end position="188"/>
    </location>
</feature>
<dbReference type="GO" id="GO:0020037">
    <property type="term" value="F:heme binding"/>
    <property type="evidence" value="ECO:0007669"/>
    <property type="project" value="InterPro"/>
</dbReference>
<dbReference type="KEGG" id="mya:MORIYA_0582"/>
<reference evidence="5" key="1">
    <citation type="submission" date="2018-05" db="EMBL/GenBank/DDBJ databases">
        <authorList>
            <person name="Cea G.-C."/>
            <person name="William W."/>
        </authorList>
    </citation>
    <scope>NUCLEOTIDE SEQUENCE [LARGE SCALE GENOMIC DNA]</scope>
    <source>
        <strain evidence="5">DB21MT 5</strain>
    </source>
</reference>
<dbReference type="OrthoDB" id="6398708at2"/>
<keyword evidence="1 2" id="KW-0732">Signal</keyword>
<dbReference type="GO" id="GO:0042597">
    <property type="term" value="C:periplasmic space"/>
    <property type="evidence" value="ECO:0007669"/>
    <property type="project" value="InterPro"/>
</dbReference>
<evidence type="ECO:0000259" key="3">
    <source>
        <dbReference type="Pfam" id="PF22678"/>
    </source>
</evidence>
<evidence type="ECO:0000256" key="1">
    <source>
        <dbReference type="ARBA" id="ARBA00022729"/>
    </source>
</evidence>
<dbReference type="Proteomes" id="UP000250163">
    <property type="component" value="Chromosome MORIYA"/>
</dbReference>
<accession>A0A330LJL4</accession>
<dbReference type="PANTHER" id="PTHR35038">
    <property type="entry name" value="DISSIMILATORY SULFITE REDUCTASE SIRA"/>
    <property type="match status" value="1"/>
</dbReference>
<sequence>MGNVKLAIRTTISFLLFICIYGFNVSAAAESPDHAVINANTDSRHEVTFNRDSDYACIQCHKDSKETRQGTHGEKVVAEIGRDLKCVECHNTIGPNHREDAPQVTKFFAAQSKIGTHKNLLDFGAILKATGNCTDCHTPEKLQEKTWVHDVHAKKATCSSCHMIHADGEKEGMQALERKEQIAQCVDCHKDFNLIKEDKGE</sequence>
<dbReference type="AlphaFoldDB" id="A0A330LJL4"/>
<evidence type="ECO:0000313" key="5">
    <source>
        <dbReference type="Proteomes" id="UP000250163"/>
    </source>
</evidence>
<proteinExistence type="predicted"/>
<dbReference type="InterPro" id="IPR036280">
    <property type="entry name" value="Multihaem_cyt_sf"/>
</dbReference>
<dbReference type="EMBL" id="LS483250">
    <property type="protein sequence ID" value="SQD77060.1"/>
    <property type="molecule type" value="Genomic_DNA"/>
</dbReference>
<protein>
    <submittedName>
        <fullName evidence="4">Cytochrome c-type protein NrfB</fullName>
    </submittedName>
</protein>
<dbReference type="InterPro" id="IPR053875">
    <property type="entry name" value="Cytochrom_c_NrfB-like_dom"/>
</dbReference>
<organism evidence="4 5">
    <name type="scientific">Moritella yayanosii</name>
    <dbReference type="NCBI Taxonomy" id="69539"/>
    <lineage>
        <taxon>Bacteria</taxon>
        <taxon>Pseudomonadati</taxon>
        <taxon>Pseudomonadota</taxon>
        <taxon>Gammaproteobacteria</taxon>
        <taxon>Alteromonadales</taxon>
        <taxon>Moritellaceae</taxon>
        <taxon>Moritella</taxon>
    </lineage>
</organism>
<dbReference type="Gene3D" id="3.90.10.10">
    <property type="entry name" value="Cytochrome C3"/>
    <property type="match status" value="1"/>
</dbReference>
<dbReference type="InterPro" id="IPR017564">
    <property type="entry name" value="Cyt_c_NrfB"/>
</dbReference>
<dbReference type="InterPro" id="IPR051829">
    <property type="entry name" value="Multiheme_Cytochr_ET"/>
</dbReference>
<dbReference type="SUPFAM" id="SSF48695">
    <property type="entry name" value="Multiheme cytochromes"/>
    <property type="match status" value="1"/>
</dbReference>
<name>A0A330LJL4_9GAMM</name>